<proteinExistence type="predicted"/>
<organism evidence="2 3">
    <name type="scientific">Mycoplana azooxidifex</name>
    <dbReference type="NCBI Taxonomy" id="1636188"/>
    <lineage>
        <taxon>Bacteria</taxon>
        <taxon>Pseudomonadati</taxon>
        <taxon>Pseudomonadota</taxon>
        <taxon>Alphaproteobacteria</taxon>
        <taxon>Hyphomicrobiales</taxon>
        <taxon>Rhizobiaceae</taxon>
        <taxon>Mycoplana</taxon>
    </lineage>
</organism>
<evidence type="ECO:0000259" key="1">
    <source>
        <dbReference type="Pfam" id="PF10544"/>
    </source>
</evidence>
<name>A0A7W6D8H2_9HYPH</name>
<accession>A0A7W6D8H2</accession>
<keyword evidence="3" id="KW-1185">Reference proteome</keyword>
<dbReference type="Pfam" id="PF10544">
    <property type="entry name" value="T5orf172"/>
    <property type="match status" value="1"/>
</dbReference>
<dbReference type="RefSeq" id="WP_183806889.1">
    <property type="nucleotide sequence ID" value="NZ_JACIEE010000008.1"/>
</dbReference>
<reference evidence="2 3" key="1">
    <citation type="submission" date="2020-08" db="EMBL/GenBank/DDBJ databases">
        <title>Genomic Encyclopedia of Type Strains, Phase IV (KMG-IV): sequencing the most valuable type-strain genomes for metagenomic binning, comparative biology and taxonomic classification.</title>
        <authorList>
            <person name="Goeker M."/>
        </authorList>
    </citation>
    <scope>NUCLEOTIDE SEQUENCE [LARGE SCALE GENOMIC DNA]</scope>
    <source>
        <strain evidence="2 3">DSM 100211</strain>
    </source>
</reference>
<dbReference type="AlphaFoldDB" id="A0A7W6D8H2"/>
<feature type="domain" description="Bacteriophage T5 Orf172 DNA-binding" evidence="1">
    <location>
        <begin position="82"/>
        <end position="171"/>
    </location>
</feature>
<sequence>MLTKSELEFLNSQGLDASQVFDAKGRAPIEVKDEAKRLGKKIILGVPCAAAGHRLRTRYGHCAQCNPAHLGYQNRASVQGDVYIAVSPSLRWTKVGSTTNRDQRFAKLNFDAYGTAHDWKPVFWVTTEQSGKIELDVHRSLRRYSVEATYVKDGKPQVSRECFSCSAVVAMNAVVESIRRGRYRTSGQWMDQRYQWK</sequence>
<gene>
    <name evidence="2" type="ORF">GGQ64_003860</name>
</gene>
<dbReference type="InterPro" id="IPR018306">
    <property type="entry name" value="Phage_T5_Orf172_DNA-bd"/>
</dbReference>
<dbReference type="EMBL" id="JACIEE010000008">
    <property type="protein sequence ID" value="MBB3978625.1"/>
    <property type="molecule type" value="Genomic_DNA"/>
</dbReference>
<dbReference type="Proteomes" id="UP000574761">
    <property type="component" value="Unassembled WGS sequence"/>
</dbReference>
<comment type="caution">
    <text evidence="2">The sequence shown here is derived from an EMBL/GenBank/DDBJ whole genome shotgun (WGS) entry which is preliminary data.</text>
</comment>
<protein>
    <recommendedName>
        <fullName evidence="1">Bacteriophage T5 Orf172 DNA-binding domain-containing protein</fullName>
    </recommendedName>
</protein>
<evidence type="ECO:0000313" key="3">
    <source>
        <dbReference type="Proteomes" id="UP000574761"/>
    </source>
</evidence>
<evidence type="ECO:0000313" key="2">
    <source>
        <dbReference type="EMBL" id="MBB3978625.1"/>
    </source>
</evidence>